<dbReference type="EMBL" id="SPHZ02000008">
    <property type="protein sequence ID" value="KAF0903482.1"/>
    <property type="molecule type" value="Genomic_DNA"/>
</dbReference>
<dbReference type="AlphaFoldDB" id="A0A6G1CTS1"/>
<keyword evidence="1" id="KW-0812">Transmembrane</keyword>
<name>A0A6G1CTS1_9ORYZ</name>
<keyword evidence="1" id="KW-0472">Membrane</keyword>
<comment type="caution">
    <text evidence="2">The sequence shown here is derived from an EMBL/GenBank/DDBJ whole genome shotgun (WGS) entry which is preliminary data.</text>
</comment>
<feature type="transmembrane region" description="Helical" evidence="1">
    <location>
        <begin position="31"/>
        <end position="54"/>
    </location>
</feature>
<proteinExistence type="predicted"/>
<reference evidence="2 3" key="1">
    <citation type="submission" date="2019-11" db="EMBL/GenBank/DDBJ databases">
        <title>Whole genome sequence of Oryza granulata.</title>
        <authorList>
            <person name="Li W."/>
        </authorList>
    </citation>
    <scope>NUCLEOTIDE SEQUENCE [LARGE SCALE GENOMIC DNA]</scope>
    <source>
        <strain evidence="3">cv. Menghai</strain>
        <tissue evidence="2">Leaf</tissue>
    </source>
</reference>
<sequence length="72" mass="7453">MRKRGVFYSAIVECLLVGGTLPKLYRTGTEGQLGLGGTVLCCVAGGVALVVVVFKAMEVGFSLVLGPYCGLN</sequence>
<feature type="transmembrane region" description="Helical" evidence="1">
    <location>
        <begin position="7"/>
        <end position="25"/>
    </location>
</feature>
<dbReference type="Proteomes" id="UP000479710">
    <property type="component" value="Unassembled WGS sequence"/>
</dbReference>
<keyword evidence="3" id="KW-1185">Reference proteome</keyword>
<evidence type="ECO:0000313" key="2">
    <source>
        <dbReference type="EMBL" id="KAF0903482.1"/>
    </source>
</evidence>
<evidence type="ECO:0000313" key="3">
    <source>
        <dbReference type="Proteomes" id="UP000479710"/>
    </source>
</evidence>
<organism evidence="2 3">
    <name type="scientific">Oryza meyeriana var. granulata</name>
    <dbReference type="NCBI Taxonomy" id="110450"/>
    <lineage>
        <taxon>Eukaryota</taxon>
        <taxon>Viridiplantae</taxon>
        <taxon>Streptophyta</taxon>
        <taxon>Embryophyta</taxon>
        <taxon>Tracheophyta</taxon>
        <taxon>Spermatophyta</taxon>
        <taxon>Magnoliopsida</taxon>
        <taxon>Liliopsida</taxon>
        <taxon>Poales</taxon>
        <taxon>Poaceae</taxon>
        <taxon>BOP clade</taxon>
        <taxon>Oryzoideae</taxon>
        <taxon>Oryzeae</taxon>
        <taxon>Oryzinae</taxon>
        <taxon>Oryza</taxon>
        <taxon>Oryza meyeriana</taxon>
    </lineage>
</organism>
<gene>
    <name evidence="2" type="ORF">E2562_027890</name>
</gene>
<accession>A0A6G1CTS1</accession>
<evidence type="ECO:0000256" key="1">
    <source>
        <dbReference type="SAM" id="Phobius"/>
    </source>
</evidence>
<protein>
    <submittedName>
        <fullName evidence="2">Uncharacterized protein</fullName>
    </submittedName>
</protein>
<dbReference type="OrthoDB" id="10252740at2759"/>
<keyword evidence="1" id="KW-1133">Transmembrane helix</keyword>